<feature type="transmembrane region" description="Helical" evidence="1">
    <location>
        <begin position="285"/>
        <end position="303"/>
    </location>
</feature>
<gene>
    <name evidence="3" type="ORF">GCM10023314_14570</name>
</gene>
<name>A0ABP9GKB2_9FLAO</name>
<dbReference type="Proteomes" id="UP001501302">
    <property type="component" value="Unassembled WGS sequence"/>
</dbReference>
<sequence>MNTTKRIESVDILRGFTIMAMILVNTPGDWSHVYEPLLHAEWHGLTPTDLIFPFFLFIVGISIYFAYKNKPNSKSTYKKIAIRSLKLIGLGLFLNVFLPYFPFIQDFETMRFPGVLQRIGIVFFISSVLYLNCNWKSLLGISIFILLGYWLFLGYMPFPNPNDIAPTFDRAPNNWANYIDLNILGKHMWQPDYDPEGVISTIPAIATCVSGVLIGKLLDGLAQIKLLFFIAFGLLALGYIFNIYFPINKAIWSSSFVLVTNGWGTLILAIIYYLKDMRQYKFGTVFKYVGMNAITIYFLSSFISKSMYLTQVGADSNIHSRVYNTVFIQDFVSLKFSSLLYGLTVTMFYITLAYLMYKRKIFIKV</sequence>
<keyword evidence="1" id="KW-0472">Membrane</keyword>
<keyword evidence="4" id="KW-1185">Reference proteome</keyword>
<feature type="transmembrane region" description="Helical" evidence="1">
    <location>
        <begin position="50"/>
        <end position="67"/>
    </location>
</feature>
<keyword evidence="1" id="KW-1133">Transmembrane helix</keyword>
<evidence type="ECO:0000313" key="3">
    <source>
        <dbReference type="EMBL" id="GAA4942510.1"/>
    </source>
</evidence>
<evidence type="ECO:0000256" key="1">
    <source>
        <dbReference type="SAM" id="Phobius"/>
    </source>
</evidence>
<feature type="transmembrane region" description="Helical" evidence="1">
    <location>
        <begin position="197"/>
        <end position="214"/>
    </location>
</feature>
<feature type="transmembrane region" description="Helical" evidence="1">
    <location>
        <begin position="226"/>
        <end position="245"/>
    </location>
</feature>
<protein>
    <submittedName>
        <fullName evidence="3">Lpg1661 family Dot/Icm T4SS effector</fullName>
    </submittedName>
</protein>
<keyword evidence="1" id="KW-0812">Transmembrane</keyword>
<organism evidence="3 4">
    <name type="scientific">Algibacter agarivorans</name>
    <dbReference type="NCBI Taxonomy" id="1109741"/>
    <lineage>
        <taxon>Bacteria</taxon>
        <taxon>Pseudomonadati</taxon>
        <taxon>Bacteroidota</taxon>
        <taxon>Flavobacteriia</taxon>
        <taxon>Flavobacteriales</taxon>
        <taxon>Flavobacteriaceae</taxon>
        <taxon>Algibacter</taxon>
    </lineage>
</organism>
<comment type="caution">
    <text evidence="3">The sequence shown here is derived from an EMBL/GenBank/DDBJ whole genome shotgun (WGS) entry which is preliminary data.</text>
</comment>
<evidence type="ECO:0000313" key="4">
    <source>
        <dbReference type="Proteomes" id="UP001501302"/>
    </source>
</evidence>
<feature type="transmembrane region" description="Helical" evidence="1">
    <location>
        <begin position="339"/>
        <end position="357"/>
    </location>
</feature>
<feature type="domain" description="Heparan-alpha-glucosaminide N-acetyltransferase catalytic" evidence="2">
    <location>
        <begin position="6"/>
        <end position="152"/>
    </location>
</feature>
<reference evidence="4" key="1">
    <citation type="journal article" date="2019" name="Int. J. Syst. Evol. Microbiol.">
        <title>The Global Catalogue of Microorganisms (GCM) 10K type strain sequencing project: providing services to taxonomists for standard genome sequencing and annotation.</title>
        <authorList>
            <consortium name="The Broad Institute Genomics Platform"/>
            <consortium name="The Broad Institute Genome Sequencing Center for Infectious Disease"/>
            <person name="Wu L."/>
            <person name="Ma J."/>
        </authorList>
    </citation>
    <scope>NUCLEOTIDE SEQUENCE [LARGE SCALE GENOMIC DNA]</scope>
    <source>
        <strain evidence="4">JCM 18285</strain>
    </source>
</reference>
<dbReference type="EMBL" id="BAABJJ010000014">
    <property type="protein sequence ID" value="GAA4942510.1"/>
    <property type="molecule type" value="Genomic_DNA"/>
</dbReference>
<feature type="transmembrane region" description="Helical" evidence="1">
    <location>
        <begin position="87"/>
        <end position="103"/>
    </location>
</feature>
<dbReference type="Pfam" id="PF07786">
    <property type="entry name" value="HGSNAT_cat"/>
    <property type="match status" value="1"/>
</dbReference>
<dbReference type="InterPro" id="IPR012429">
    <property type="entry name" value="HGSNAT_cat"/>
</dbReference>
<feature type="transmembrane region" description="Helical" evidence="1">
    <location>
        <begin position="115"/>
        <end position="131"/>
    </location>
</feature>
<accession>A0ABP9GKB2</accession>
<dbReference type="PANTHER" id="PTHR31061">
    <property type="entry name" value="LD22376P"/>
    <property type="match status" value="1"/>
</dbReference>
<dbReference type="RefSeq" id="WP_345191121.1">
    <property type="nucleotide sequence ID" value="NZ_BAABJJ010000014.1"/>
</dbReference>
<feature type="transmembrane region" description="Helical" evidence="1">
    <location>
        <begin position="12"/>
        <end position="30"/>
    </location>
</feature>
<evidence type="ECO:0000259" key="2">
    <source>
        <dbReference type="Pfam" id="PF07786"/>
    </source>
</evidence>
<feature type="transmembrane region" description="Helical" evidence="1">
    <location>
        <begin position="251"/>
        <end position="273"/>
    </location>
</feature>
<proteinExistence type="predicted"/>
<dbReference type="PANTHER" id="PTHR31061:SF24">
    <property type="entry name" value="LD22376P"/>
    <property type="match status" value="1"/>
</dbReference>
<feature type="transmembrane region" description="Helical" evidence="1">
    <location>
        <begin position="138"/>
        <end position="158"/>
    </location>
</feature>